<organism evidence="6 7">
    <name type="scientific">Ceutorhynchus assimilis</name>
    <name type="common">cabbage seed weevil</name>
    <dbReference type="NCBI Taxonomy" id="467358"/>
    <lineage>
        <taxon>Eukaryota</taxon>
        <taxon>Metazoa</taxon>
        <taxon>Ecdysozoa</taxon>
        <taxon>Arthropoda</taxon>
        <taxon>Hexapoda</taxon>
        <taxon>Insecta</taxon>
        <taxon>Pterygota</taxon>
        <taxon>Neoptera</taxon>
        <taxon>Endopterygota</taxon>
        <taxon>Coleoptera</taxon>
        <taxon>Polyphaga</taxon>
        <taxon>Cucujiformia</taxon>
        <taxon>Curculionidae</taxon>
        <taxon>Ceutorhynchinae</taxon>
        <taxon>Ceutorhynchus</taxon>
    </lineage>
</organism>
<dbReference type="SMART" id="SM00595">
    <property type="entry name" value="MADF"/>
    <property type="match status" value="1"/>
</dbReference>
<keyword evidence="1" id="KW-0539">Nucleus</keyword>
<feature type="transmembrane region" description="Helical" evidence="3">
    <location>
        <begin position="367"/>
        <end position="385"/>
    </location>
</feature>
<feature type="region of interest" description="Disordered" evidence="2">
    <location>
        <begin position="102"/>
        <end position="169"/>
    </location>
</feature>
<keyword evidence="3" id="KW-0812">Transmembrane</keyword>
<feature type="transmembrane region" description="Helical" evidence="3">
    <location>
        <begin position="422"/>
        <end position="447"/>
    </location>
</feature>
<evidence type="ECO:0000313" key="7">
    <source>
        <dbReference type="Proteomes" id="UP001152799"/>
    </source>
</evidence>
<dbReference type="PROSITE" id="PS51031">
    <property type="entry name" value="BESS"/>
    <property type="match status" value="1"/>
</dbReference>
<evidence type="ECO:0000256" key="3">
    <source>
        <dbReference type="SAM" id="Phobius"/>
    </source>
</evidence>
<feature type="compositionally biased region" description="Acidic residues" evidence="2">
    <location>
        <begin position="106"/>
        <end position="127"/>
    </location>
</feature>
<keyword evidence="7" id="KW-1185">Reference proteome</keyword>
<evidence type="ECO:0000259" key="5">
    <source>
        <dbReference type="PROSITE" id="PS51031"/>
    </source>
</evidence>
<dbReference type="Proteomes" id="UP001152799">
    <property type="component" value="Chromosome 8"/>
</dbReference>
<keyword evidence="3" id="KW-1133">Transmembrane helix</keyword>
<dbReference type="AlphaFoldDB" id="A0A9N9MWN4"/>
<feature type="domain" description="MADF" evidence="4">
    <location>
        <begin position="4"/>
        <end position="95"/>
    </location>
</feature>
<evidence type="ECO:0000259" key="4">
    <source>
        <dbReference type="PROSITE" id="PS51029"/>
    </source>
</evidence>
<evidence type="ECO:0000256" key="1">
    <source>
        <dbReference type="PROSITE-ProRule" id="PRU00371"/>
    </source>
</evidence>
<proteinExistence type="predicted"/>
<feature type="compositionally biased region" description="Low complexity" evidence="2">
    <location>
        <begin position="151"/>
        <end position="165"/>
    </location>
</feature>
<sequence>MKDELIDLVFSVPALWDKRHKQHHNKHVLAREWKKIAAKVKVTEEEARKCWKNVRQEYGKQIKKIQGRSGDGAENEIVCQWPYFEKLHFLRDQFTPRYSSTNLIDETQDTVESNPEDSNLEESDTDAEQSTSTSITNVLSPSSELQDVVATTSSSSRATSGSKYSVTQTGYKRRITPQIEIGRQLVDIEKEKLALRTNKMSQDPNDDDIGFFNSLLPYVKKLTPRDKLKFRMDMQNSLFEFLYPSKQQTLACLVPAASAATQIEHGPHVQPGPSRCEPVWNCLPLDLELMDKTKMSTPISKAELSTILPSKLKPMNDKLCLNRSSSIDTIKRINTYICSPQSYLLPAMLTTWLKTGQNSLHSSTEKTIFMFRSLIFGTFLFKFLLRGSKPGQEPIKLNLQTVLQQIAANLQEIFAIALQSPFVITTVFAVALVFLAVQMGLCVYLLSQSLIPLGLWFLTICIVYIGYLGHALNRFYLIKRDVKCKDH</sequence>
<dbReference type="PANTHER" id="PTHR12243:SF67">
    <property type="entry name" value="COREPRESSOR OF PANGOLIN, ISOFORM A-RELATED"/>
    <property type="match status" value="1"/>
</dbReference>
<dbReference type="InterPro" id="IPR039353">
    <property type="entry name" value="TF_Adf1"/>
</dbReference>
<dbReference type="PROSITE" id="PS51029">
    <property type="entry name" value="MADF"/>
    <property type="match status" value="1"/>
</dbReference>
<accession>A0A9N9MWN4</accession>
<reference evidence="6" key="1">
    <citation type="submission" date="2022-01" db="EMBL/GenBank/DDBJ databases">
        <authorList>
            <person name="King R."/>
        </authorList>
    </citation>
    <scope>NUCLEOTIDE SEQUENCE</scope>
</reference>
<comment type="subcellular location">
    <subcellularLocation>
        <location evidence="1">Nucleus</location>
    </subcellularLocation>
</comment>
<evidence type="ECO:0000313" key="6">
    <source>
        <dbReference type="EMBL" id="CAG9772171.1"/>
    </source>
</evidence>
<gene>
    <name evidence="6" type="ORF">CEUTPL_LOCUS12592</name>
</gene>
<dbReference type="GO" id="GO:0003677">
    <property type="term" value="F:DNA binding"/>
    <property type="evidence" value="ECO:0007669"/>
    <property type="project" value="InterPro"/>
</dbReference>
<evidence type="ECO:0008006" key="8">
    <source>
        <dbReference type="Google" id="ProtNLM"/>
    </source>
</evidence>
<dbReference type="OrthoDB" id="6159213at2759"/>
<evidence type="ECO:0000256" key="2">
    <source>
        <dbReference type="SAM" id="MobiDB-lite"/>
    </source>
</evidence>
<protein>
    <recommendedName>
        <fullName evidence="8">MADF domain-containing protein</fullName>
    </recommendedName>
</protein>
<feature type="transmembrane region" description="Helical" evidence="3">
    <location>
        <begin position="453"/>
        <end position="473"/>
    </location>
</feature>
<dbReference type="EMBL" id="OU892284">
    <property type="protein sequence ID" value="CAG9772171.1"/>
    <property type="molecule type" value="Genomic_DNA"/>
</dbReference>
<dbReference type="InterPro" id="IPR006578">
    <property type="entry name" value="MADF-dom"/>
</dbReference>
<dbReference type="Pfam" id="PF10545">
    <property type="entry name" value="MADF_DNA_bdg"/>
    <property type="match status" value="1"/>
</dbReference>
<dbReference type="PANTHER" id="PTHR12243">
    <property type="entry name" value="MADF DOMAIN TRANSCRIPTION FACTOR"/>
    <property type="match status" value="1"/>
</dbReference>
<dbReference type="Pfam" id="PF02944">
    <property type="entry name" value="BESS"/>
    <property type="match status" value="1"/>
</dbReference>
<keyword evidence="3" id="KW-0472">Membrane</keyword>
<dbReference type="InterPro" id="IPR004210">
    <property type="entry name" value="BESS_motif"/>
</dbReference>
<dbReference type="GO" id="GO:0005634">
    <property type="term" value="C:nucleus"/>
    <property type="evidence" value="ECO:0007669"/>
    <property type="project" value="UniProtKB-SubCell"/>
</dbReference>
<feature type="domain" description="BESS" evidence="5">
    <location>
        <begin position="205"/>
        <end position="244"/>
    </location>
</feature>
<name>A0A9N9MWN4_9CUCU</name>
<feature type="compositionally biased region" description="Polar residues" evidence="2">
    <location>
        <begin position="128"/>
        <end position="145"/>
    </location>
</feature>